<keyword evidence="7" id="KW-1185">Reference proteome</keyword>
<dbReference type="Pfam" id="PF07519">
    <property type="entry name" value="Tannase"/>
    <property type="match status" value="1"/>
</dbReference>
<dbReference type="EC" id="3.1.1.-" evidence="5"/>
<keyword evidence="3 5" id="KW-0378">Hydrolase</keyword>
<evidence type="ECO:0000313" key="7">
    <source>
        <dbReference type="Proteomes" id="UP000325780"/>
    </source>
</evidence>
<feature type="non-terminal residue" evidence="6">
    <location>
        <position position="1"/>
    </location>
</feature>
<reference evidence="6 7" key="1">
    <citation type="submission" date="2019-04" db="EMBL/GenBank/DDBJ databases">
        <title>Friends and foes A comparative genomics study of 23 Aspergillus species from section Flavi.</title>
        <authorList>
            <consortium name="DOE Joint Genome Institute"/>
            <person name="Kjaerbolling I."/>
            <person name="Vesth T."/>
            <person name="Frisvad J.C."/>
            <person name="Nybo J.L."/>
            <person name="Theobald S."/>
            <person name="Kildgaard S."/>
            <person name="Isbrandt T."/>
            <person name="Kuo A."/>
            <person name="Sato A."/>
            <person name="Lyhne E.K."/>
            <person name="Kogle M.E."/>
            <person name="Wiebenga A."/>
            <person name="Kun R.S."/>
            <person name="Lubbers R.J."/>
            <person name="Makela M.R."/>
            <person name="Barry K."/>
            <person name="Chovatia M."/>
            <person name="Clum A."/>
            <person name="Daum C."/>
            <person name="Haridas S."/>
            <person name="He G."/>
            <person name="LaButti K."/>
            <person name="Lipzen A."/>
            <person name="Mondo S."/>
            <person name="Riley R."/>
            <person name="Salamov A."/>
            <person name="Simmons B.A."/>
            <person name="Magnuson J.K."/>
            <person name="Henrissat B."/>
            <person name="Mortensen U.H."/>
            <person name="Larsen T.O."/>
            <person name="Devries R.P."/>
            <person name="Grigoriev I.V."/>
            <person name="Machida M."/>
            <person name="Baker S.E."/>
            <person name="Andersen M.R."/>
        </authorList>
    </citation>
    <scope>NUCLEOTIDE SEQUENCE [LARGE SCALE GENOMIC DNA]</scope>
    <source>
        <strain evidence="6 7">IBT 18842</strain>
    </source>
</reference>
<dbReference type="AlphaFoldDB" id="A0A5N6TRK1"/>
<gene>
    <name evidence="6" type="ORF">BDV25DRAFT_141347</name>
</gene>
<comment type="similarity">
    <text evidence="5">Belongs to the tannase family.</text>
</comment>
<dbReference type="EMBL" id="ML742142">
    <property type="protein sequence ID" value="KAE8148914.1"/>
    <property type="molecule type" value="Genomic_DNA"/>
</dbReference>
<dbReference type="Proteomes" id="UP000325780">
    <property type="component" value="Unassembled WGS sequence"/>
</dbReference>
<dbReference type="PANTHER" id="PTHR33938:SF13">
    <property type="entry name" value="CARBOXYLIC ESTER HYDROLASE"/>
    <property type="match status" value="1"/>
</dbReference>
<evidence type="ECO:0000256" key="4">
    <source>
        <dbReference type="ARBA" id="ARBA00023157"/>
    </source>
</evidence>
<keyword evidence="1" id="KW-0719">Serine esterase</keyword>
<evidence type="ECO:0000256" key="5">
    <source>
        <dbReference type="RuleBase" id="RU361238"/>
    </source>
</evidence>
<accession>A0A5N6TRK1</accession>
<name>A0A5N6TRK1_ASPAV</name>
<organism evidence="6 7">
    <name type="scientific">Aspergillus avenaceus</name>
    <dbReference type="NCBI Taxonomy" id="36643"/>
    <lineage>
        <taxon>Eukaryota</taxon>
        <taxon>Fungi</taxon>
        <taxon>Dikarya</taxon>
        <taxon>Ascomycota</taxon>
        <taxon>Pezizomycotina</taxon>
        <taxon>Eurotiomycetes</taxon>
        <taxon>Eurotiomycetidae</taxon>
        <taxon>Eurotiales</taxon>
        <taxon>Aspergillaceae</taxon>
        <taxon>Aspergillus</taxon>
        <taxon>Aspergillus subgen. Circumdati</taxon>
    </lineage>
</organism>
<dbReference type="GO" id="GO:0052689">
    <property type="term" value="F:carboxylic ester hydrolase activity"/>
    <property type="evidence" value="ECO:0007669"/>
    <property type="project" value="UniProtKB-KW"/>
</dbReference>
<dbReference type="PANTHER" id="PTHR33938">
    <property type="entry name" value="FERULOYL ESTERASE B-RELATED"/>
    <property type="match status" value="1"/>
</dbReference>
<evidence type="ECO:0000313" key="6">
    <source>
        <dbReference type="EMBL" id="KAE8148914.1"/>
    </source>
</evidence>
<dbReference type="InterPro" id="IPR011118">
    <property type="entry name" value="Tannase/feruloyl_esterase"/>
</dbReference>
<keyword evidence="2" id="KW-0732">Signal</keyword>
<protein>
    <recommendedName>
        <fullName evidence="5">Carboxylic ester hydrolase</fullName>
        <ecNumber evidence="5">3.1.1.-</ecNumber>
    </recommendedName>
</protein>
<evidence type="ECO:0000256" key="2">
    <source>
        <dbReference type="ARBA" id="ARBA00022729"/>
    </source>
</evidence>
<evidence type="ECO:0000256" key="3">
    <source>
        <dbReference type="ARBA" id="ARBA00022801"/>
    </source>
</evidence>
<dbReference type="OrthoDB" id="4430547at2759"/>
<keyword evidence="4" id="KW-1015">Disulfide bond</keyword>
<sequence>ADTDIPPKGTEHLYNQAQALTPDIKEFWRFFESPGLGHCSMGLGGQPTTVMKALREWVENGTAPATLPVQYPKLGKGLTRMLCPYPAQATYIGGDISVAESFRCA</sequence>
<evidence type="ECO:0000256" key="1">
    <source>
        <dbReference type="ARBA" id="ARBA00022487"/>
    </source>
</evidence>
<proteinExistence type="inferred from homology"/>